<keyword evidence="2" id="KW-0004">4Fe-4S</keyword>
<evidence type="ECO:0000256" key="3">
    <source>
        <dbReference type="ARBA" id="ARBA00022691"/>
    </source>
</evidence>
<keyword evidence="5" id="KW-0408">Iron</keyword>
<dbReference type="SFLD" id="SFLDG01384">
    <property type="entry name" value="thioether_bond_formation_requi"/>
    <property type="match status" value="1"/>
</dbReference>
<feature type="domain" description="4Fe4S-binding SPASM" evidence="8">
    <location>
        <begin position="416"/>
        <end position="479"/>
    </location>
</feature>
<dbReference type="NCBIfam" id="TIGR03974">
    <property type="entry name" value="rSAM_six_Cys"/>
    <property type="match status" value="1"/>
</dbReference>
<dbReference type="PANTHER" id="PTHR43273">
    <property type="entry name" value="ANAEROBIC SULFATASE-MATURATING ENZYME HOMOLOG ASLB-RELATED"/>
    <property type="match status" value="1"/>
</dbReference>
<comment type="cofactor">
    <cofactor evidence="1">
        <name>[4Fe-4S] cluster</name>
        <dbReference type="ChEBI" id="CHEBI:49883"/>
    </cofactor>
</comment>
<accession>A0A133YEA9</accession>
<evidence type="ECO:0000256" key="4">
    <source>
        <dbReference type="ARBA" id="ARBA00022723"/>
    </source>
</evidence>
<keyword evidence="4" id="KW-0479">Metal-binding</keyword>
<reference evidence="10" key="1">
    <citation type="submission" date="2016-01" db="EMBL/GenBank/DDBJ databases">
        <authorList>
            <person name="Mitreva M."/>
            <person name="Pepin K.H."/>
            <person name="Mihindukulasuriya K.A."/>
            <person name="Fulton R."/>
            <person name="Fronick C."/>
            <person name="O'Laughlin M."/>
            <person name="Miner T."/>
            <person name="Herter B."/>
            <person name="Rosa B.A."/>
            <person name="Cordes M."/>
            <person name="Tomlinson C."/>
            <person name="Wollam A."/>
            <person name="Palsikar V.B."/>
            <person name="Mardis E.R."/>
            <person name="Wilson R.K."/>
        </authorList>
    </citation>
    <scope>NUCLEOTIDE SEQUENCE [LARGE SCALE GENOMIC DNA]</scope>
    <source>
        <strain evidence="10">KA00274</strain>
    </source>
</reference>
<dbReference type="Proteomes" id="UP000070080">
    <property type="component" value="Unassembled WGS sequence"/>
</dbReference>
<dbReference type="SUPFAM" id="SSF102114">
    <property type="entry name" value="Radical SAM enzymes"/>
    <property type="match status" value="1"/>
</dbReference>
<keyword evidence="6" id="KW-0411">Iron-sulfur</keyword>
<dbReference type="PANTHER" id="PTHR43273:SF8">
    <property type="entry name" value="RADICAL SAM DOMAIN PROTEIN"/>
    <property type="match status" value="1"/>
</dbReference>
<dbReference type="InterPro" id="IPR023867">
    <property type="entry name" value="Sulphatase_maturase_rSAM"/>
</dbReference>
<dbReference type="InterPro" id="IPR000385">
    <property type="entry name" value="MoaA_NifB_PqqE_Fe-S-bd_CS"/>
</dbReference>
<dbReference type="SFLD" id="SFLDG01067">
    <property type="entry name" value="SPASM/twitch_domain_containing"/>
    <property type="match status" value="1"/>
</dbReference>
<dbReference type="Pfam" id="PF04055">
    <property type="entry name" value="Radical_SAM"/>
    <property type="match status" value="1"/>
</dbReference>
<dbReference type="STRING" id="1497955.HMPREF1872_00621"/>
<evidence type="ECO:0000256" key="2">
    <source>
        <dbReference type="ARBA" id="ARBA00022485"/>
    </source>
</evidence>
<dbReference type="InterPro" id="IPR058240">
    <property type="entry name" value="rSAM_sf"/>
</dbReference>
<evidence type="ECO:0000259" key="7">
    <source>
        <dbReference type="Pfam" id="PF04055"/>
    </source>
</evidence>
<dbReference type="Gene3D" id="3.20.20.70">
    <property type="entry name" value="Aldolase class I"/>
    <property type="match status" value="1"/>
</dbReference>
<dbReference type="InterPro" id="IPR047602">
    <property type="entry name" value="SPASM_CteB-like"/>
</dbReference>
<dbReference type="CDD" id="cd21124">
    <property type="entry name" value="SPASM_CteB-like"/>
    <property type="match status" value="1"/>
</dbReference>
<dbReference type="GO" id="GO:0046872">
    <property type="term" value="F:metal ion binding"/>
    <property type="evidence" value="ECO:0007669"/>
    <property type="project" value="UniProtKB-KW"/>
</dbReference>
<dbReference type="InterPro" id="IPR007197">
    <property type="entry name" value="rSAM"/>
</dbReference>
<evidence type="ECO:0000259" key="8">
    <source>
        <dbReference type="Pfam" id="PF13186"/>
    </source>
</evidence>
<dbReference type="PATRIC" id="fig|1497955.3.peg.600"/>
<dbReference type="InterPro" id="IPR024025">
    <property type="entry name" value="SCIFF_rSAM_maturase"/>
</dbReference>
<dbReference type="InterPro" id="IPR023885">
    <property type="entry name" value="4Fe4S-binding_SPASM_dom"/>
</dbReference>
<evidence type="ECO:0000256" key="5">
    <source>
        <dbReference type="ARBA" id="ARBA00023004"/>
    </source>
</evidence>
<keyword evidence="10" id="KW-1185">Reference proteome</keyword>
<dbReference type="GO" id="GO:0016491">
    <property type="term" value="F:oxidoreductase activity"/>
    <property type="evidence" value="ECO:0007669"/>
    <property type="project" value="InterPro"/>
</dbReference>
<dbReference type="SFLD" id="SFLDS00029">
    <property type="entry name" value="Radical_SAM"/>
    <property type="match status" value="1"/>
</dbReference>
<dbReference type="NCBIfam" id="TIGR04085">
    <property type="entry name" value="rSAM_more_4Fe4S"/>
    <property type="match status" value="1"/>
</dbReference>
<comment type="caution">
    <text evidence="9">The sequence shown here is derived from an EMBL/GenBank/DDBJ whole genome shotgun (WGS) entry which is preliminary data.</text>
</comment>
<sequence length="560" mass="63483">MNAKRLVNQLARPVVRLVTNLARELLTKVNGYFNLSEREPFYGSLFSQKLVASVVIIDEEDLRMLHCFEMQGDKLVYDAETQALVCCDEYAWALLKAVSELVNCNNPPQLSDDERKLIAAMNHLDYAELEKCWADLKPFIESGHIGAKTAEIKPEQLYPAAPRIKSMCLNISHDCNLRCQYCFASCGDYATGHREMLSYETGKKAVDFLIKASGPRRNLDIDFFGGEPLMNWKVLKALTLYCEEEAPKHNKKIRLTVTTNALLLNDERTKFINEHMKNCVLSIDGRPEIQDKLRPAVGGHGSYSHVMPKIKKFVLDRGNKEYYVRGTFTHYNTDFSEDVKHLATLDLRQISMEPVVAKPTDDFRLRDSDIPKVLEEYEKLAVHYQQTKDGEHPYRFFHFNVQLEGGACAFKRYKGCGVGTEYIAVTPNGSIYPCHQFVGEEQYIMGNVNDTQPDELDKKVQAKFKDLFTLNSHDCLNCWSRYHCGGGCPANNWHQNSDLHKNYKIGCIMEQKRLECSLWLKAKERGGLQAQIQPDIDEVAICGSGCGGGCDTESSAGPHC</sequence>
<organism evidence="9 10">
    <name type="scientific">Amygdalobacter nucleatus</name>
    <dbReference type="NCBI Taxonomy" id="3029274"/>
    <lineage>
        <taxon>Bacteria</taxon>
        <taxon>Bacillati</taxon>
        <taxon>Bacillota</taxon>
        <taxon>Clostridia</taxon>
        <taxon>Eubacteriales</taxon>
        <taxon>Oscillospiraceae</taxon>
        <taxon>Amygdalobacter</taxon>
    </lineage>
</organism>
<dbReference type="CDD" id="cd01335">
    <property type="entry name" value="Radical_SAM"/>
    <property type="match status" value="1"/>
</dbReference>
<evidence type="ECO:0000256" key="6">
    <source>
        <dbReference type="ARBA" id="ARBA00023014"/>
    </source>
</evidence>
<dbReference type="SFLD" id="SFLDG01386">
    <property type="entry name" value="main_SPASM_domain-containing"/>
    <property type="match status" value="1"/>
</dbReference>
<evidence type="ECO:0000313" key="10">
    <source>
        <dbReference type="Proteomes" id="UP000070080"/>
    </source>
</evidence>
<dbReference type="EMBL" id="LSCV01000012">
    <property type="protein sequence ID" value="KXB41534.1"/>
    <property type="molecule type" value="Genomic_DNA"/>
</dbReference>
<name>A0A133YEA9_9FIRM</name>
<dbReference type="Pfam" id="PF13186">
    <property type="entry name" value="SPASM"/>
    <property type="match status" value="1"/>
</dbReference>
<dbReference type="InterPro" id="IPR013785">
    <property type="entry name" value="Aldolase_TIM"/>
</dbReference>
<dbReference type="AlphaFoldDB" id="A0A133YEA9"/>
<evidence type="ECO:0000256" key="1">
    <source>
        <dbReference type="ARBA" id="ARBA00001966"/>
    </source>
</evidence>
<dbReference type="PROSITE" id="PS01305">
    <property type="entry name" value="MOAA_NIFB_PQQE"/>
    <property type="match status" value="1"/>
</dbReference>
<dbReference type="GO" id="GO:0051539">
    <property type="term" value="F:4 iron, 4 sulfur cluster binding"/>
    <property type="evidence" value="ECO:0007669"/>
    <property type="project" value="UniProtKB-KW"/>
</dbReference>
<feature type="domain" description="Radical SAM core" evidence="7">
    <location>
        <begin position="170"/>
        <end position="312"/>
    </location>
</feature>
<keyword evidence="3" id="KW-0949">S-adenosyl-L-methionine</keyword>
<proteinExistence type="predicted"/>
<evidence type="ECO:0000313" key="9">
    <source>
        <dbReference type="EMBL" id="KXB41534.1"/>
    </source>
</evidence>
<protein>
    <submittedName>
        <fullName evidence="9">Six-Cys-in-45 modification radical SAM protein</fullName>
    </submittedName>
</protein>
<gene>
    <name evidence="9" type="ORF">HMPREF1872_00621</name>
</gene>